<feature type="domain" description="SGNH hydrolase-type esterase" evidence="1">
    <location>
        <begin position="31"/>
        <end position="205"/>
    </location>
</feature>
<dbReference type="GO" id="GO:0005975">
    <property type="term" value="P:carbohydrate metabolic process"/>
    <property type="evidence" value="ECO:0007669"/>
    <property type="project" value="InterPro"/>
</dbReference>
<dbReference type="InterPro" id="IPR036514">
    <property type="entry name" value="SGNH_hydro_sf"/>
</dbReference>
<dbReference type="PANTHER" id="PTHR31084">
    <property type="entry name" value="ALPHA-L-FUCOSIDASE 2"/>
    <property type="match status" value="1"/>
</dbReference>
<evidence type="ECO:0000259" key="3">
    <source>
        <dbReference type="Pfam" id="PF21307"/>
    </source>
</evidence>
<feature type="domain" description="Glycosyl hydrolase family 95 catalytic" evidence="4">
    <location>
        <begin position="501"/>
        <end position="911"/>
    </location>
</feature>
<reference evidence="5 6" key="1">
    <citation type="submission" date="2018-08" db="EMBL/GenBank/DDBJ databases">
        <title>A genome reference for cultivated species of the human gut microbiota.</title>
        <authorList>
            <person name="Zou Y."/>
            <person name="Xue W."/>
            <person name="Luo G."/>
        </authorList>
    </citation>
    <scope>NUCLEOTIDE SEQUENCE [LARGE SCALE GENOMIC DNA]</scope>
    <source>
        <strain evidence="5 6">AF24-2</strain>
    </source>
</reference>
<dbReference type="InterPro" id="IPR013830">
    <property type="entry name" value="SGNH_hydro"/>
</dbReference>
<keyword evidence="6" id="KW-1185">Reference proteome</keyword>
<evidence type="ECO:0000313" key="6">
    <source>
        <dbReference type="Proteomes" id="UP000285864"/>
    </source>
</evidence>
<dbReference type="SUPFAM" id="SSF52266">
    <property type="entry name" value="SGNH hydrolase"/>
    <property type="match status" value="1"/>
</dbReference>
<feature type="domain" description="Alpha fucosidase A-like C-terminal" evidence="3">
    <location>
        <begin position="913"/>
        <end position="998"/>
    </location>
</feature>
<dbReference type="Pfam" id="PF14498">
    <property type="entry name" value="Glyco_hyd_65N_2"/>
    <property type="match status" value="1"/>
</dbReference>
<proteinExistence type="predicted"/>
<dbReference type="Gene3D" id="1.50.10.10">
    <property type="match status" value="1"/>
</dbReference>
<dbReference type="Proteomes" id="UP000285864">
    <property type="component" value="Unassembled WGS sequence"/>
</dbReference>
<dbReference type="RefSeq" id="WP_118485267.1">
    <property type="nucleotide sequence ID" value="NZ_DAWDWT010000080.1"/>
</dbReference>
<organism evidence="5 6">
    <name type="scientific">Phocaeicola coprocola</name>
    <dbReference type="NCBI Taxonomy" id="310298"/>
    <lineage>
        <taxon>Bacteria</taxon>
        <taxon>Pseudomonadati</taxon>
        <taxon>Bacteroidota</taxon>
        <taxon>Bacteroidia</taxon>
        <taxon>Bacteroidales</taxon>
        <taxon>Bacteroidaceae</taxon>
        <taxon>Phocaeicola</taxon>
    </lineage>
</organism>
<dbReference type="InterPro" id="IPR054363">
    <property type="entry name" value="GH95_cat"/>
</dbReference>
<dbReference type="EMBL" id="QRUU01000092">
    <property type="protein sequence ID" value="RGR90545.1"/>
    <property type="molecule type" value="Genomic_DNA"/>
</dbReference>
<evidence type="ECO:0000313" key="5">
    <source>
        <dbReference type="EMBL" id="RGR90545.1"/>
    </source>
</evidence>
<sequence length="1006" mass="113104">MRKLYLYILGIFLILPLAIQAQTEKRIKIACVGNSITEGFLLKNPSEESYPAALQKLLGNNYEVGNFGVTAHTLSQKGDLPYMKTTRFQEALDFLPNIVTIKLGTNDSKPQNWQHHATFKDDLNLLIDKFQALASHPHIYLCLPIPSNRKEWGINDSIIVNGIIPYIREVAAERSLPVIDLHTAMLPYYPQLYVDGVHPDKYGAAIIAETLYKCITGEEPHPTPGRSDQTLWYDEPAVQWEETLPLGNGRLGMMPDGGIVKEHIVLNEISMWSGSEANYLNPDASKSLPEIRRLLFEGKNKEAQELMYTSFVPKKPEKGGTYGTFQMLGNLFLEHQYGVHEKDVPADYHRWLDLSKGIAYTTFSRGNVNYVREYVVSRDKDVMLIHLKANVPGSINFKMNLSRPERGSVRKLAEGKLELYGSLDSGSSQTGVRYAAIAGITCKGRQTNQSTDEQSITVQNADEAWIVVSAKTSFLAGEIYETEADRILNDALKSNLCETVSEAILSYQALFNRAGIRLPENEAVSHLTTDQRIERFQQQDDPSLAALYYNYGRYLLISSTRPGSLPPNLQGLWANEPGTPWNGDYHTNINVQMNHWPVEQANLSELYLPLVDLVKRLVPSGEESAKAFYGPQAKGWVLHMMTNVWNYTAPGEHPSWGATNTGGAWLCAHLWEHYLFSGDRNYLADIYPIMKGASEFFYSTMVREPKHGWLVTAPTSSPENAFYLPGKDRTPISVCMGPTMDIQLVRELYTNVIEASHILHTDTAYAEALQEAIGLLPPHQISKKGYLMEWLEDYEETDIHHRHVSHLYGLHPGNQISVLKTPELAEACRKTLNRRGDEGTGWSRAWKINFWARLGDGNRAYKLFRSLLYPAYTAQNPTQHGSGTFPNLFCSHPPFQMDGNWGGTSGISEMLLQSQDGFIHLLPALPDSWKDGSFYGLKVRGGATVDLVWKDGKPVQATITGGWQNNLKMKWPKGVKKVLLNDTACRTDSFIPFTVKQGECITFIFE</sequence>
<dbReference type="Pfam" id="PF22124">
    <property type="entry name" value="Glyco_hydro_95_cat"/>
    <property type="match status" value="1"/>
</dbReference>
<dbReference type="InterPro" id="IPR049053">
    <property type="entry name" value="AFCA-like_C"/>
</dbReference>
<dbReference type="Pfam" id="PF13472">
    <property type="entry name" value="Lipase_GDSL_2"/>
    <property type="match status" value="1"/>
</dbReference>
<accession>A0A412G9H0</accession>
<dbReference type="InterPro" id="IPR008928">
    <property type="entry name" value="6-hairpin_glycosidase_sf"/>
</dbReference>
<dbReference type="AlphaFoldDB" id="A0A412G9H0"/>
<dbReference type="GO" id="GO:0004560">
    <property type="term" value="F:alpha-L-fucosidase activity"/>
    <property type="evidence" value="ECO:0007669"/>
    <property type="project" value="TreeGrafter"/>
</dbReference>
<dbReference type="Pfam" id="PF21307">
    <property type="entry name" value="Glyco_hydro_95_C"/>
    <property type="match status" value="1"/>
</dbReference>
<comment type="caution">
    <text evidence="5">The sequence shown here is derived from an EMBL/GenBank/DDBJ whole genome shotgun (WGS) entry which is preliminary data.</text>
</comment>
<dbReference type="GO" id="GO:0016788">
    <property type="term" value="F:hydrolase activity, acting on ester bonds"/>
    <property type="evidence" value="ECO:0007669"/>
    <property type="project" value="UniProtKB-ARBA"/>
</dbReference>
<dbReference type="PANTHER" id="PTHR31084:SF0">
    <property type="entry name" value="ALPHA-L-FUCOSIDASE 2"/>
    <property type="match status" value="1"/>
</dbReference>
<gene>
    <name evidence="5" type="ORF">DWY20_13715</name>
</gene>
<name>A0A412G9H0_9BACT</name>
<evidence type="ECO:0000259" key="2">
    <source>
        <dbReference type="Pfam" id="PF14498"/>
    </source>
</evidence>
<evidence type="ECO:0000259" key="4">
    <source>
        <dbReference type="Pfam" id="PF22124"/>
    </source>
</evidence>
<dbReference type="InterPro" id="IPR027414">
    <property type="entry name" value="GH95_N_dom"/>
</dbReference>
<feature type="domain" description="Glycosyl hydrolase family 95 N-terminal" evidence="2">
    <location>
        <begin position="231"/>
        <end position="475"/>
    </location>
</feature>
<evidence type="ECO:0000259" key="1">
    <source>
        <dbReference type="Pfam" id="PF13472"/>
    </source>
</evidence>
<keyword evidence="5" id="KW-0378">Hydrolase</keyword>
<dbReference type="InterPro" id="IPR012341">
    <property type="entry name" value="6hp_glycosidase-like_sf"/>
</dbReference>
<dbReference type="SUPFAM" id="SSF48208">
    <property type="entry name" value="Six-hairpin glycosidases"/>
    <property type="match status" value="1"/>
</dbReference>
<protein>
    <submittedName>
        <fullName evidence="5">Glycoside hydrolase family 95 protein</fullName>
    </submittedName>
</protein>
<dbReference type="Gene3D" id="3.40.50.1110">
    <property type="entry name" value="SGNH hydrolase"/>
    <property type="match status" value="1"/>
</dbReference>